<name>A0A840R9R4_9GAMM</name>
<dbReference type="Proteomes" id="UP000536640">
    <property type="component" value="Unassembled WGS sequence"/>
</dbReference>
<organism evidence="1 2">
    <name type="scientific">Zhongshania antarctica</name>
    <dbReference type="NCBI Taxonomy" id="641702"/>
    <lineage>
        <taxon>Bacteria</taxon>
        <taxon>Pseudomonadati</taxon>
        <taxon>Pseudomonadota</taxon>
        <taxon>Gammaproteobacteria</taxon>
        <taxon>Cellvibrionales</taxon>
        <taxon>Spongiibacteraceae</taxon>
        <taxon>Zhongshania</taxon>
    </lineage>
</organism>
<keyword evidence="2" id="KW-1185">Reference proteome</keyword>
<dbReference type="AlphaFoldDB" id="A0A840R9R4"/>
<accession>A0A840R9R4</accession>
<dbReference type="RefSeq" id="WP_184464878.1">
    <property type="nucleotide sequence ID" value="NZ_JACHHW010000013.1"/>
</dbReference>
<proteinExistence type="predicted"/>
<sequence length="239" mass="26898">MDCNLSLSDFCNNFYTSTGQESGTGQIVCCPVTFQDRRPLIADITRADGIEHKKADITIRKYQEAVDFKSKSRLPVAALGSLGDKCEAIISVGKVRPCLIIGKAGEVNPNLLPEGWQRKKALNAFDSQYLLAPVYSVASNYEPGAFGPIITARIRAAMYSEFLFLPQHDPALPNNSICRLDRMFLSPLLCATRHRDLWLHEDAINFLNEQLFWMLGKEPEEEFMKTRQLLLDDLPDEAK</sequence>
<dbReference type="EMBL" id="JACHHW010000013">
    <property type="protein sequence ID" value="MBB5189080.1"/>
    <property type="molecule type" value="Genomic_DNA"/>
</dbReference>
<evidence type="ECO:0000313" key="2">
    <source>
        <dbReference type="Proteomes" id="UP000536640"/>
    </source>
</evidence>
<evidence type="ECO:0000313" key="1">
    <source>
        <dbReference type="EMBL" id="MBB5189080.1"/>
    </source>
</evidence>
<protein>
    <submittedName>
        <fullName evidence="1">Uncharacterized protein</fullName>
    </submittedName>
</protein>
<comment type="caution">
    <text evidence="1">The sequence shown here is derived from an EMBL/GenBank/DDBJ whole genome shotgun (WGS) entry which is preliminary data.</text>
</comment>
<reference evidence="1 2" key="1">
    <citation type="submission" date="2020-08" db="EMBL/GenBank/DDBJ databases">
        <title>Genomic Encyclopedia of Type Strains, Phase IV (KMG-IV): sequencing the most valuable type-strain genomes for metagenomic binning, comparative biology and taxonomic classification.</title>
        <authorList>
            <person name="Goeker M."/>
        </authorList>
    </citation>
    <scope>NUCLEOTIDE SEQUENCE [LARGE SCALE GENOMIC DNA]</scope>
    <source>
        <strain evidence="1 2">DSM 25701</strain>
    </source>
</reference>
<gene>
    <name evidence="1" type="ORF">HNQ57_003380</name>
</gene>